<dbReference type="SUPFAM" id="SSF55874">
    <property type="entry name" value="ATPase domain of HSP90 chaperone/DNA topoisomerase II/histidine kinase"/>
    <property type="match status" value="1"/>
</dbReference>
<evidence type="ECO:0000256" key="12">
    <source>
        <dbReference type="ARBA" id="ARBA00023012"/>
    </source>
</evidence>
<evidence type="ECO:0000256" key="9">
    <source>
        <dbReference type="ARBA" id="ARBA00022777"/>
    </source>
</evidence>
<evidence type="ECO:0000256" key="4">
    <source>
        <dbReference type="ARBA" id="ARBA00022475"/>
    </source>
</evidence>
<keyword evidence="16" id="KW-1185">Reference proteome</keyword>
<keyword evidence="9 15" id="KW-0418">Kinase</keyword>
<keyword evidence="5" id="KW-0597">Phosphoprotein</keyword>
<evidence type="ECO:0000256" key="2">
    <source>
        <dbReference type="ARBA" id="ARBA00004651"/>
    </source>
</evidence>
<dbReference type="OrthoDB" id="335833at2"/>
<dbReference type="Gene3D" id="1.10.287.130">
    <property type="match status" value="1"/>
</dbReference>
<keyword evidence="8" id="KW-0547">Nucleotide-binding</keyword>
<sequence>MIYLLLILIILAIICYHYYYRRQVFDLTKQLKAISKSPTNQLLTQEIFSSEMNELVKRINLALIKERNIYRELQIEQRSKQELMINLSHDVRTPLTSLMGYLQLMETSDDENDKRRYFQIIYQRIDHLKNLLDRLFLLERLQDTEFEYKNEILNLNEIITQHVLSFYDQLKTANIEVELDLSDGGFLITSDVRLLNHALDNLVKNVLDHGKDYLKIKLTGHKVEEELTSLKQEDLINQTKREVLPDNANVVRIIYCNRLSQPINEDPNTWLNRFYQPKNNQSRTKQNTGLGLNIIKIVVEKLRGQIYLEAKGSDILINLYFPI</sequence>
<keyword evidence="11" id="KW-1133">Transmembrane helix</keyword>
<dbReference type="GO" id="GO:0005524">
    <property type="term" value="F:ATP binding"/>
    <property type="evidence" value="ECO:0007669"/>
    <property type="project" value="UniProtKB-KW"/>
</dbReference>
<name>A0A1G7UHL9_9LACT</name>
<evidence type="ECO:0000313" key="16">
    <source>
        <dbReference type="Proteomes" id="UP000199708"/>
    </source>
</evidence>
<evidence type="ECO:0000256" key="11">
    <source>
        <dbReference type="ARBA" id="ARBA00022989"/>
    </source>
</evidence>
<evidence type="ECO:0000256" key="13">
    <source>
        <dbReference type="ARBA" id="ARBA00023136"/>
    </source>
</evidence>
<dbReference type="InterPro" id="IPR003594">
    <property type="entry name" value="HATPase_dom"/>
</dbReference>
<evidence type="ECO:0000259" key="14">
    <source>
        <dbReference type="PROSITE" id="PS50109"/>
    </source>
</evidence>
<dbReference type="Proteomes" id="UP000199708">
    <property type="component" value="Unassembled WGS sequence"/>
</dbReference>
<dbReference type="STRING" id="120956.SAMN05421791_11020"/>
<dbReference type="InterPro" id="IPR005467">
    <property type="entry name" value="His_kinase_dom"/>
</dbReference>
<dbReference type="InterPro" id="IPR036097">
    <property type="entry name" value="HisK_dim/P_sf"/>
</dbReference>
<keyword evidence="7" id="KW-0812">Transmembrane</keyword>
<dbReference type="SMART" id="SM00388">
    <property type="entry name" value="HisKA"/>
    <property type="match status" value="1"/>
</dbReference>
<keyword evidence="4" id="KW-1003">Cell membrane</keyword>
<dbReference type="SUPFAM" id="SSF47384">
    <property type="entry name" value="Homodimeric domain of signal transducing histidine kinase"/>
    <property type="match status" value="1"/>
</dbReference>
<evidence type="ECO:0000256" key="5">
    <source>
        <dbReference type="ARBA" id="ARBA00022553"/>
    </source>
</evidence>
<feature type="domain" description="Histidine kinase" evidence="14">
    <location>
        <begin position="86"/>
        <end position="323"/>
    </location>
</feature>
<keyword evidence="13" id="KW-0472">Membrane</keyword>
<dbReference type="PANTHER" id="PTHR45528:SF1">
    <property type="entry name" value="SENSOR HISTIDINE KINASE CPXA"/>
    <property type="match status" value="1"/>
</dbReference>
<organism evidence="15 16">
    <name type="scientific">Facklamia miroungae</name>
    <dbReference type="NCBI Taxonomy" id="120956"/>
    <lineage>
        <taxon>Bacteria</taxon>
        <taxon>Bacillati</taxon>
        <taxon>Bacillota</taxon>
        <taxon>Bacilli</taxon>
        <taxon>Lactobacillales</taxon>
        <taxon>Aerococcaceae</taxon>
        <taxon>Facklamia</taxon>
    </lineage>
</organism>
<dbReference type="CDD" id="cd00082">
    <property type="entry name" value="HisKA"/>
    <property type="match status" value="1"/>
</dbReference>
<protein>
    <recommendedName>
        <fullName evidence="3">histidine kinase</fullName>
        <ecNumber evidence="3">2.7.13.3</ecNumber>
    </recommendedName>
</protein>
<dbReference type="EMBL" id="FNCK01000010">
    <property type="protein sequence ID" value="SDG46994.1"/>
    <property type="molecule type" value="Genomic_DNA"/>
</dbReference>
<keyword evidence="12" id="KW-0902">Two-component regulatory system</keyword>
<comment type="subcellular location">
    <subcellularLocation>
        <location evidence="2">Cell membrane</location>
        <topology evidence="2">Multi-pass membrane protein</topology>
    </subcellularLocation>
</comment>
<dbReference type="GO" id="GO:0005886">
    <property type="term" value="C:plasma membrane"/>
    <property type="evidence" value="ECO:0007669"/>
    <property type="project" value="UniProtKB-SubCell"/>
</dbReference>
<dbReference type="RefSeq" id="WP_090290329.1">
    <property type="nucleotide sequence ID" value="NZ_FNCK01000010.1"/>
</dbReference>
<dbReference type="PROSITE" id="PS50109">
    <property type="entry name" value="HIS_KIN"/>
    <property type="match status" value="1"/>
</dbReference>
<dbReference type="Gene3D" id="3.30.565.10">
    <property type="entry name" value="Histidine kinase-like ATPase, C-terminal domain"/>
    <property type="match status" value="1"/>
</dbReference>
<keyword evidence="6" id="KW-0808">Transferase</keyword>
<evidence type="ECO:0000256" key="10">
    <source>
        <dbReference type="ARBA" id="ARBA00022840"/>
    </source>
</evidence>
<dbReference type="InterPro" id="IPR050398">
    <property type="entry name" value="HssS/ArlS-like"/>
</dbReference>
<dbReference type="Pfam" id="PF02518">
    <property type="entry name" value="HATPase_c"/>
    <property type="match status" value="1"/>
</dbReference>
<keyword evidence="10" id="KW-0067">ATP-binding</keyword>
<dbReference type="AlphaFoldDB" id="A0A1G7UHL9"/>
<dbReference type="InterPro" id="IPR036890">
    <property type="entry name" value="HATPase_C_sf"/>
</dbReference>
<proteinExistence type="predicted"/>
<dbReference type="Pfam" id="PF00512">
    <property type="entry name" value="HisKA"/>
    <property type="match status" value="1"/>
</dbReference>
<comment type="catalytic activity">
    <reaction evidence="1">
        <text>ATP + protein L-histidine = ADP + protein N-phospho-L-histidine.</text>
        <dbReference type="EC" id="2.7.13.3"/>
    </reaction>
</comment>
<evidence type="ECO:0000256" key="6">
    <source>
        <dbReference type="ARBA" id="ARBA00022679"/>
    </source>
</evidence>
<dbReference type="EC" id="2.7.13.3" evidence="3"/>
<evidence type="ECO:0000256" key="8">
    <source>
        <dbReference type="ARBA" id="ARBA00022741"/>
    </source>
</evidence>
<dbReference type="GO" id="GO:0000155">
    <property type="term" value="F:phosphorelay sensor kinase activity"/>
    <property type="evidence" value="ECO:0007669"/>
    <property type="project" value="InterPro"/>
</dbReference>
<gene>
    <name evidence="15" type="ORF">SAMN05421791_11020</name>
</gene>
<accession>A0A1G7UHL9</accession>
<dbReference type="InterPro" id="IPR003661">
    <property type="entry name" value="HisK_dim/P_dom"/>
</dbReference>
<evidence type="ECO:0000256" key="7">
    <source>
        <dbReference type="ARBA" id="ARBA00022692"/>
    </source>
</evidence>
<evidence type="ECO:0000256" key="1">
    <source>
        <dbReference type="ARBA" id="ARBA00000085"/>
    </source>
</evidence>
<dbReference type="PANTHER" id="PTHR45528">
    <property type="entry name" value="SENSOR HISTIDINE KINASE CPXA"/>
    <property type="match status" value="1"/>
</dbReference>
<evidence type="ECO:0000256" key="3">
    <source>
        <dbReference type="ARBA" id="ARBA00012438"/>
    </source>
</evidence>
<reference evidence="15 16" key="1">
    <citation type="submission" date="2016-10" db="EMBL/GenBank/DDBJ databases">
        <authorList>
            <person name="de Groot N.N."/>
        </authorList>
    </citation>
    <scope>NUCLEOTIDE SEQUENCE [LARGE SCALE GENOMIC DNA]</scope>
    <source>
        <strain evidence="15 16">ATCC BAA-466</strain>
    </source>
</reference>
<evidence type="ECO:0000313" key="15">
    <source>
        <dbReference type="EMBL" id="SDG46994.1"/>
    </source>
</evidence>